<sequence>MTRPEFYNEDFSGQDVSGQTLTAYYEDCNFNGAIIGHAEYSDFLRCSFVGAKWASRENCQLRFSDLTDCEIPDGHDLLRCTDSIEEVIRRASQRLGGAKKTQCNHMGKWVQGYTRSWRQTVPYMFSRWGREKAHGLITEFYINHPALMACYQATVRQLEYEGIL</sequence>
<gene>
    <name evidence="1" type="ORF">TM448A00456_0035</name>
    <name evidence="2" type="ORF">TM448B00301_0041</name>
</gene>
<name>A0A6H1ZH50_9ZZZZ</name>
<protein>
    <submittedName>
        <fullName evidence="1">Uncharacterized protein</fullName>
    </submittedName>
</protein>
<proteinExistence type="predicted"/>
<dbReference type="AlphaFoldDB" id="A0A6H1ZH50"/>
<dbReference type="EMBL" id="MT144606">
    <property type="protein sequence ID" value="QJH94799.1"/>
    <property type="molecule type" value="Genomic_DNA"/>
</dbReference>
<evidence type="ECO:0000313" key="2">
    <source>
        <dbReference type="EMBL" id="QJH94799.1"/>
    </source>
</evidence>
<organism evidence="1">
    <name type="scientific">viral metagenome</name>
    <dbReference type="NCBI Taxonomy" id="1070528"/>
    <lineage>
        <taxon>unclassified sequences</taxon>
        <taxon>metagenomes</taxon>
        <taxon>organismal metagenomes</taxon>
    </lineage>
</organism>
<accession>A0A6H1ZH50</accession>
<dbReference type="EMBL" id="MT144015">
    <property type="protein sequence ID" value="QJA46595.1"/>
    <property type="molecule type" value="Genomic_DNA"/>
</dbReference>
<reference evidence="1" key="1">
    <citation type="submission" date="2020-03" db="EMBL/GenBank/DDBJ databases">
        <title>The deep terrestrial virosphere.</title>
        <authorList>
            <person name="Holmfeldt K."/>
            <person name="Nilsson E."/>
            <person name="Simone D."/>
            <person name="Lopez-Fernandez M."/>
            <person name="Wu X."/>
            <person name="de Brujin I."/>
            <person name="Lundin D."/>
            <person name="Andersson A."/>
            <person name="Bertilsson S."/>
            <person name="Dopson M."/>
        </authorList>
    </citation>
    <scope>NUCLEOTIDE SEQUENCE</scope>
    <source>
        <strain evidence="1">TM448A00456</strain>
        <strain evidence="2">TM448B00301</strain>
    </source>
</reference>
<evidence type="ECO:0000313" key="1">
    <source>
        <dbReference type="EMBL" id="QJA46595.1"/>
    </source>
</evidence>